<gene>
    <name evidence="3" type="ORF">Fcan01_28544</name>
</gene>
<keyword evidence="4" id="KW-1185">Reference proteome</keyword>
<evidence type="ECO:0000259" key="2">
    <source>
        <dbReference type="Pfam" id="PF16213"/>
    </source>
</evidence>
<feature type="compositionally biased region" description="Basic and acidic residues" evidence="1">
    <location>
        <begin position="601"/>
        <end position="611"/>
    </location>
</feature>
<feature type="region of interest" description="Disordered" evidence="1">
    <location>
        <begin position="132"/>
        <end position="156"/>
    </location>
</feature>
<feature type="domain" description="Mon2/Sec7/BIG1-like dimerisation and cyclophilin-binding" evidence="2">
    <location>
        <begin position="916"/>
        <end position="950"/>
    </location>
</feature>
<feature type="region of interest" description="Disordered" evidence="1">
    <location>
        <begin position="356"/>
        <end position="398"/>
    </location>
</feature>
<feature type="compositionally biased region" description="Low complexity" evidence="1">
    <location>
        <begin position="375"/>
        <end position="392"/>
    </location>
</feature>
<comment type="caution">
    <text evidence="3">The sequence shown here is derived from an EMBL/GenBank/DDBJ whole genome shotgun (WGS) entry which is preliminary data.</text>
</comment>
<feature type="compositionally biased region" description="Low complexity" evidence="1">
    <location>
        <begin position="470"/>
        <end position="484"/>
    </location>
</feature>
<dbReference type="InterPro" id="IPR032629">
    <property type="entry name" value="DCB_dom"/>
</dbReference>
<feature type="region of interest" description="Disordered" evidence="1">
    <location>
        <begin position="893"/>
        <end position="914"/>
    </location>
</feature>
<reference evidence="3 4" key="1">
    <citation type="submission" date="2015-12" db="EMBL/GenBank/DDBJ databases">
        <title>The genome of Folsomia candida.</title>
        <authorList>
            <person name="Faddeeva A."/>
            <person name="Derks M.F."/>
            <person name="Anvar Y."/>
            <person name="Smit S."/>
            <person name="Van Straalen N."/>
            <person name="Roelofs D."/>
        </authorList>
    </citation>
    <scope>NUCLEOTIDE SEQUENCE [LARGE SCALE GENOMIC DNA]</scope>
    <source>
        <strain evidence="3 4">VU population</strain>
        <tissue evidence="3">Whole body</tissue>
    </source>
</reference>
<name>A0A226CT86_FOLCA</name>
<dbReference type="OrthoDB" id="294853at2759"/>
<feature type="compositionally biased region" description="Basic residues" evidence="1">
    <location>
        <begin position="565"/>
        <end position="600"/>
    </location>
</feature>
<dbReference type="Proteomes" id="UP000198287">
    <property type="component" value="Unassembled WGS sequence"/>
</dbReference>
<sequence length="1533" mass="169961">MTFQESLEPSYDVTFGSARMETSTLVDVNPWINGAEGSLMPSSREQSVAQVLGSYPNEPLPYNQDFERAYGNLQTIKLKLRVRHGEIRRMAMDFFTMSHLTGNKETYPEMGLPDPIPVTSTRTSALVTVTGGDQTGLDVTSNPVAPPPPPRHHLNNPPRKDWLVIKMQCPQTEFQVTKKVTYAPWVPTSSTGPLRVGSRVRILTAEEGRTRQFGFIQEFHFTREEAEKSATELAKKHSMENVNKERKARDFRKKVPVYRPLAQTIYSRLRSSKGKAKPVSWLDDAPNKFMGKFNRIVKPPGYTVACRFLQTMGIVSTWRGPLPEIGSYDAVINIKEELDTYIGCLLTYLMPKKKRPVSVTSTKGRRRPLPPPPTTTTTTTTATTTCAPTTTGTPPPTAHVSKVPLEAKNPVAPHELVAQFQNGDFKELKEAEPLIKNLPGTAILSMPNLCHTALTTSTVPPTSLNVTVMPTPSTSTTPDAGSPTLPMMLDAGPSSSAGVRQDQRALEVPSTSAALAPAATKKPTIRTRIVSPGDILARQQQQKGKKRPSDEDDDESGSSDEPPPTRRRKGTKANKKVAKGKNKKTTNRRKKATKGKKKGTKGKETKEAKDDTAEDLFEEDTPEAKAWVKPKIDLQVVPGCTEDPRYVQVYETLYLCRDKLYKIRDWLVNKPLYTCSISQALIWSHPWLQEVNYASNRWDFHPNLLAVDEGVVEFVSNSVNAELLGLVKPVVWEQQLANIRKIDSNDTSMFKVTQVHLKKKSHWVVTCAGYLMNGSSDPSWAYREPKPSTFDDMMTITQDQMDVEFGDEEEARIRQGEEAIAKIRAAQNSPNYQPDPLPHFRLFVGVTAPEIHTFKLLYFSLELTNFFPLLSSSVYETAVSLLWKWGWRRSKAAPNRHPPPHHQRHGQGRPPRKKTSCFRLHCSKDVTTSHSAGTTVRQLVSLMFERIDKDKVVTEDLILLVNKEQPTWLVGISQMFQTFGLQLLETVLARFPFVFEKYDQFSLLLKELVCATVIKLFSPNAKFKANHQSHHYHQGGGGGGGGGGEGRVNFGSDGGSFSKFSKGLGNLRFPLKQSKSGVMELTDKQEPPAFATCESYGVAISFACLSDFVLSLVQIERDVEEVQVENAAVLKQLLTSSWPGLLAALNLLLDASVDDGMTESICERLVDLATLSGKAGLQQCRESTVLSLCVATLPPHYGYAVLKGTIGHGESAHPISYSEMDNGKQQVVVVGTSVVPSLYHPSTPVMLTKKNLLVTHSVLRLCLESGPILLISYLTVLTTLQHFCWVCGIVAKPSADFISNQVARLGIDSKQTSAHSPAVSTLLDLLVDRMGFDWSADDVRDHGGRFRAQHRVLHEGRHEVCADVEIERVVGPLGRTRLSVQFRRGGGGGVGVMGVVVDFVSCLSGGVMRLIETSVVLDDVSLHHVINALTNLSQETMEIAYSNREPSLFAVAKLLEIGLVNLDRVEIYWRPLTNHLLEVCRHPHIRMREWGSEAITFLVRSALLHEESKEDKVAGLLLSSLCELSSVPRNQGK</sequence>
<feature type="compositionally biased region" description="Basic residues" evidence="1">
    <location>
        <begin position="898"/>
        <end position="914"/>
    </location>
</feature>
<proteinExistence type="predicted"/>
<dbReference type="EMBL" id="LNIX01000078">
    <property type="protein sequence ID" value="OXA36695.1"/>
    <property type="molecule type" value="Genomic_DNA"/>
</dbReference>
<accession>A0A226CT86</accession>
<dbReference type="STRING" id="158441.A0A226CT86"/>
<dbReference type="Pfam" id="PF16213">
    <property type="entry name" value="DCB"/>
    <property type="match status" value="1"/>
</dbReference>
<evidence type="ECO:0000256" key="1">
    <source>
        <dbReference type="SAM" id="MobiDB-lite"/>
    </source>
</evidence>
<feature type="region of interest" description="Disordered" evidence="1">
    <location>
        <begin position="470"/>
        <end position="617"/>
    </location>
</feature>
<evidence type="ECO:0000313" key="4">
    <source>
        <dbReference type="Proteomes" id="UP000198287"/>
    </source>
</evidence>
<feature type="compositionally biased region" description="Low complexity" evidence="1">
    <location>
        <begin position="509"/>
        <end position="522"/>
    </location>
</feature>
<organism evidence="3 4">
    <name type="scientific">Folsomia candida</name>
    <name type="common">Springtail</name>
    <dbReference type="NCBI Taxonomy" id="158441"/>
    <lineage>
        <taxon>Eukaryota</taxon>
        <taxon>Metazoa</taxon>
        <taxon>Ecdysozoa</taxon>
        <taxon>Arthropoda</taxon>
        <taxon>Hexapoda</taxon>
        <taxon>Collembola</taxon>
        <taxon>Entomobryomorpha</taxon>
        <taxon>Isotomoidea</taxon>
        <taxon>Isotomidae</taxon>
        <taxon>Proisotominae</taxon>
        <taxon>Folsomia</taxon>
    </lineage>
</organism>
<evidence type="ECO:0000313" key="3">
    <source>
        <dbReference type="EMBL" id="OXA36695.1"/>
    </source>
</evidence>
<protein>
    <submittedName>
        <fullName evidence="3">Protein MON2</fullName>
    </submittedName>
</protein>